<reference evidence="2" key="1">
    <citation type="journal article" date="2020" name="Stud. Mycol.">
        <title>101 Dothideomycetes genomes: a test case for predicting lifestyles and emergence of pathogens.</title>
        <authorList>
            <person name="Haridas S."/>
            <person name="Albert R."/>
            <person name="Binder M."/>
            <person name="Bloem J."/>
            <person name="Labutti K."/>
            <person name="Salamov A."/>
            <person name="Andreopoulos B."/>
            <person name="Baker S."/>
            <person name="Barry K."/>
            <person name="Bills G."/>
            <person name="Bluhm B."/>
            <person name="Cannon C."/>
            <person name="Castanera R."/>
            <person name="Culley D."/>
            <person name="Daum C."/>
            <person name="Ezra D."/>
            <person name="Gonzalez J."/>
            <person name="Henrissat B."/>
            <person name="Kuo A."/>
            <person name="Liang C."/>
            <person name="Lipzen A."/>
            <person name="Lutzoni F."/>
            <person name="Magnuson J."/>
            <person name="Mondo S."/>
            <person name="Nolan M."/>
            <person name="Ohm R."/>
            <person name="Pangilinan J."/>
            <person name="Park H.-J."/>
            <person name="Ramirez L."/>
            <person name="Alfaro M."/>
            <person name="Sun H."/>
            <person name="Tritt A."/>
            <person name="Yoshinaga Y."/>
            <person name="Zwiers L.-H."/>
            <person name="Turgeon B."/>
            <person name="Goodwin S."/>
            <person name="Spatafora J."/>
            <person name="Crous P."/>
            <person name="Grigoriev I."/>
        </authorList>
    </citation>
    <scope>NUCLEOTIDE SEQUENCE</scope>
    <source>
        <strain evidence="2">CBS 113818</strain>
    </source>
</reference>
<name>A0A6A7AAS4_9PLEO</name>
<dbReference type="Proteomes" id="UP000799424">
    <property type="component" value="Unassembled WGS sequence"/>
</dbReference>
<protein>
    <submittedName>
        <fullName evidence="2">Uncharacterized protein</fullName>
    </submittedName>
</protein>
<accession>A0A6A7AAS4</accession>
<dbReference type="AlphaFoldDB" id="A0A6A7AAS4"/>
<sequence length="346" mass="37997">MAQSARGRTASRAHRAHSTASDSPFTPHATPPPTARRAGAGTRAVRADTIDSEGLPEVIAQVTRIPAHYLLPPTVPSPFIGSLETSLDAVLEWGSHNPGTQCVVDAFLRPVDPTTNWPLLLRTKRVTQNTTRSRALLESTLVLLTRTLLPNQIAQNRALTARLYDRKKQLAIRLVLRYDMLRDWKMDATWHPMSVASVAPSGDQRGLDAITFTQAARDGRRPFMPNILATLIAAPAGGWTTHAVRERMKHHVTGLDGYLLLTDAAVAAWSDETVLGMASQVALQWQWLRQNNEILEEMEIHGYEELEGRADECEWIADDVRRGEWGKTVGRRSAAAATAVGEGGGD</sequence>
<proteinExistence type="predicted"/>
<dbReference type="OrthoDB" id="3790454at2759"/>
<feature type="region of interest" description="Disordered" evidence="1">
    <location>
        <begin position="1"/>
        <end position="49"/>
    </location>
</feature>
<feature type="compositionally biased region" description="Low complexity" evidence="1">
    <location>
        <begin position="35"/>
        <end position="44"/>
    </location>
</feature>
<evidence type="ECO:0000313" key="2">
    <source>
        <dbReference type="EMBL" id="KAF2830401.1"/>
    </source>
</evidence>
<evidence type="ECO:0000256" key="1">
    <source>
        <dbReference type="SAM" id="MobiDB-lite"/>
    </source>
</evidence>
<dbReference type="EMBL" id="MU006219">
    <property type="protein sequence ID" value="KAF2830401.1"/>
    <property type="molecule type" value="Genomic_DNA"/>
</dbReference>
<gene>
    <name evidence="2" type="ORF">CC86DRAFT_284400</name>
</gene>
<organism evidence="2 3">
    <name type="scientific">Ophiobolus disseminans</name>
    <dbReference type="NCBI Taxonomy" id="1469910"/>
    <lineage>
        <taxon>Eukaryota</taxon>
        <taxon>Fungi</taxon>
        <taxon>Dikarya</taxon>
        <taxon>Ascomycota</taxon>
        <taxon>Pezizomycotina</taxon>
        <taxon>Dothideomycetes</taxon>
        <taxon>Pleosporomycetidae</taxon>
        <taxon>Pleosporales</taxon>
        <taxon>Pleosporineae</taxon>
        <taxon>Phaeosphaeriaceae</taxon>
        <taxon>Ophiobolus</taxon>
    </lineage>
</organism>
<evidence type="ECO:0000313" key="3">
    <source>
        <dbReference type="Proteomes" id="UP000799424"/>
    </source>
</evidence>
<keyword evidence="3" id="KW-1185">Reference proteome</keyword>